<evidence type="ECO:0000313" key="2">
    <source>
        <dbReference type="Proteomes" id="UP000294862"/>
    </source>
</evidence>
<sequence length="319" mass="33582">MTTPTQPTVLVLGAAGRFGAAATRAFAGAGWRVLAQARKPLGPLPPGAQALALGLDDAPALARAAAGASVVVHALNPVYTRWGQDLLPLADSGMDLAQRLGARFMLPGNIYNFGGGMPPLLTEATPQQPTTRKGRWRCELEARMAARASHGLRSDVIRAGDFFGSGTGNWLDLAIAKDITKGKLVYPGPLDRAHAWAYLPDLAQAFVAVATLPSVPGVRHYHFAGHTLTGAELLAAIERVARPLGLLPAGPVRRGGIPWGLMRALGWAVPIWRELAEMAYLWEVPHALSGDMLQAAVGPLPATPLDQALRLTLASSAAH</sequence>
<organism evidence="1 2">
    <name type="scientific">Dokdonella fugitiva</name>
    <dbReference type="NCBI Taxonomy" id="328517"/>
    <lineage>
        <taxon>Bacteria</taxon>
        <taxon>Pseudomonadati</taxon>
        <taxon>Pseudomonadota</taxon>
        <taxon>Gammaproteobacteria</taxon>
        <taxon>Lysobacterales</taxon>
        <taxon>Rhodanobacteraceae</taxon>
        <taxon>Dokdonella</taxon>
    </lineage>
</organism>
<proteinExistence type="predicted"/>
<evidence type="ECO:0000313" key="1">
    <source>
        <dbReference type="EMBL" id="TCO37772.1"/>
    </source>
</evidence>
<dbReference type="InterPro" id="IPR051783">
    <property type="entry name" value="NAD(P)-dependent_oxidoreduct"/>
</dbReference>
<dbReference type="OrthoDB" id="112777at2"/>
<keyword evidence="2" id="KW-1185">Reference proteome</keyword>
<dbReference type="AlphaFoldDB" id="A0A4R2I1H3"/>
<name>A0A4R2I1H3_9GAMM</name>
<protein>
    <submittedName>
        <fullName evidence="1">Nucleoside-diphosphate-sugar epimerase</fullName>
    </submittedName>
</protein>
<comment type="caution">
    <text evidence="1">The sequence shown here is derived from an EMBL/GenBank/DDBJ whole genome shotgun (WGS) entry which is preliminary data.</text>
</comment>
<dbReference type="EMBL" id="SLWQ01000009">
    <property type="protein sequence ID" value="TCO37772.1"/>
    <property type="molecule type" value="Genomic_DNA"/>
</dbReference>
<dbReference type="InterPro" id="IPR036291">
    <property type="entry name" value="NAD(P)-bd_dom_sf"/>
</dbReference>
<dbReference type="SUPFAM" id="SSF51735">
    <property type="entry name" value="NAD(P)-binding Rossmann-fold domains"/>
    <property type="match status" value="1"/>
</dbReference>
<dbReference type="PANTHER" id="PTHR48079:SF6">
    <property type="entry name" value="NAD(P)-BINDING DOMAIN-CONTAINING PROTEIN-RELATED"/>
    <property type="match status" value="1"/>
</dbReference>
<reference evidence="1 2" key="1">
    <citation type="journal article" date="2015" name="Stand. Genomic Sci.">
        <title>Genomic Encyclopedia of Bacterial and Archaeal Type Strains, Phase III: the genomes of soil and plant-associated and newly described type strains.</title>
        <authorList>
            <person name="Whitman W.B."/>
            <person name="Woyke T."/>
            <person name="Klenk H.P."/>
            <person name="Zhou Y."/>
            <person name="Lilburn T.G."/>
            <person name="Beck B.J."/>
            <person name="De Vos P."/>
            <person name="Vandamme P."/>
            <person name="Eisen J.A."/>
            <person name="Garrity G."/>
            <person name="Hugenholtz P."/>
            <person name="Kyrpides N.C."/>
        </authorList>
    </citation>
    <scope>NUCLEOTIDE SEQUENCE [LARGE SCALE GENOMIC DNA]</scope>
    <source>
        <strain evidence="1 2">A3</strain>
    </source>
</reference>
<dbReference type="RefSeq" id="WP_131999737.1">
    <property type="nucleotide sequence ID" value="NZ_JACGXM010000009.1"/>
</dbReference>
<dbReference type="PANTHER" id="PTHR48079">
    <property type="entry name" value="PROTEIN YEEZ"/>
    <property type="match status" value="1"/>
</dbReference>
<dbReference type="GO" id="GO:0005737">
    <property type="term" value="C:cytoplasm"/>
    <property type="evidence" value="ECO:0007669"/>
    <property type="project" value="TreeGrafter"/>
</dbReference>
<dbReference type="Gene3D" id="3.40.50.720">
    <property type="entry name" value="NAD(P)-binding Rossmann-like Domain"/>
    <property type="match status" value="1"/>
</dbReference>
<dbReference type="GO" id="GO:0004029">
    <property type="term" value="F:aldehyde dehydrogenase (NAD+) activity"/>
    <property type="evidence" value="ECO:0007669"/>
    <property type="project" value="TreeGrafter"/>
</dbReference>
<dbReference type="Proteomes" id="UP000294862">
    <property type="component" value="Unassembled WGS sequence"/>
</dbReference>
<accession>A0A4R2I1H3</accession>
<gene>
    <name evidence="1" type="ORF">EV148_109125</name>
</gene>